<feature type="region of interest" description="Disordered" evidence="1">
    <location>
        <begin position="202"/>
        <end position="221"/>
    </location>
</feature>
<keyword evidence="2" id="KW-0812">Transmembrane</keyword>
<feature type="region of interest" description="Disordered" evidence="1">
    <location>
        <begin position="88"/>
        <end position="142"/>
    </location>
</feature>
<dbReference type="AlphaFoldDB" id="A0A136PTS6"/>
<reference evidence="4 5" key="1">
    <citation type="submission" date="2016-01" db="EMBL/GenBank/DDBJ databases">
        <title>Whole genome sequence and analysis of Micromonospora rosaria DSM 803, which can produce antibacterial substance rosamicin.</title>
        <authorList>
            <person name="Yang H."/>
            <person name="He X."/>
            <person name="Zhu D."/>
        </authorList>
    </citation>
    <scope>NUCLEOTIDE SEQUENCE [LARGE SCALE GENOMIC DNA]</scope>
    <source>
        <strain evidence="4 5">DSM 803</strain>
    </source>
</reference>
<comment type="caution">
    <text evidence="4">The sequence shown here is derived from an EMBL/GenBank/DDBJ whole genome shotgun (WGS) entry which is preliminary data.</text>
</comment>
<dbReference type="Gene3D" id="3.30.10.20">
    <property type="match status" value="1"/>
</dbReference>
<dbReference type="SMART" id="SM00740">
    <property type="entry name" value="PASTA"/>
    <property type="match status" value="1"/>
</dbReference>
<feature type="transmembrane region" description="Helical" evidence="2">
    <location>
        <begin position="61"/>
        <end position="85"/>
    </location>
</feature>
<name>A0A136PTS6_9ACTN</name>
<organism evidence="4 5">
    <name type="scientific">Micromonospora rosaria</name>
    <dbReference type="NCBI Taxonomy" id="47874"/>
    <lineage>
        <taxon>Bacteria</taxon>
        <taxon>Bacillati</taxon>
        <taxon>Actinomycetota</taxon>
        <taxon>Actinomycetes</taxon>
        <taxon>Micromonosporales</taxon>
        <taxon>Micromonosporaceae</taxon>
        <taxon>Micromonospora</taxon>
    </lineage>
</organism>
<dbReference type="EMBL" id="LRQV01000032">
    <property type="protein sequence ID" value="KXK61813.1"/>
    <property type="molecule type" value="Genomic_DNA"/>
</dbReference>
<dbReference type="Proteomes" id="UP000070620">
    <property type="component" value="Unassembled WGS sequence"/>
</dbReference>
<feature type="domain" description="PASTA" evidence="3">
    <location>
        <begin position="136"/>
        <end position="201"/>
    </location>
</feature>
<feature type="region of interest" description="Disordered" evidence="1">
    <location>
        <begin position="1"/>
        <end position="52"/>
    </location>
</feature>
<dbReference type="RefSeq" id="WP_067364058.1">
    <property type="nucleotide sequence ID" value="NZ_JBIUBN010000005.1"/>
</dbReference>
<keyword evidence="5" id="KW-1185">Reference proteome</keyword>
<evidence type="ECO:0000259" key="3">
    <source>
        <dbReference type="PROSITE" id="PS51178"/>
    </source>
</evidence>
<keyword evidence="2" id="KW-0472">Membrane</keyword>
<proteinExistence type="predicted"/>
<dbReference type="OrthoDB" id="3293034at2"/>
<dbReference type="Pfam" id="PF03793">
    <property type="entry name" value="PASTA"/>
    <property type="match status" value="1"/>
</dbReference>
<sequence>MSDDRQEPPTGEDDDRTRQLPPGPGTPAAWSGRAGVPPPRPPGYPEPEAEWYGDEPTGRRWWTPILLGLVALALLGLVGAGLWLASQPTGDTGPESPTAAPTLAPTTGTRTPATPGRTPATTPPTTTPATTAPTTGSATVPVPPLVGLAQGTAETILDRLGVRYRLTYRSAPDRPGTVIETDPAAGTPVPAGQEVTLVISEGPASAPTTAPTSGPPATVTP</sequence>
<feature type="compositionally biased region" description="Low complexity" evidence="1">
    <location>
        <begin position="127"/>
        <end position="140"/>
    </location>
</feature>
<protein>
    <recommendedName>
        <fullName evidence="3">PASTA domain-containing protein</fullName>
    </recommendedName>
</protein>
<evidence type="ECO:0000313" key="5">
    <source>
        <dbReference type="Proteomes" id="UP000070620"/>
    </source>
</evidence>
<dbReference type="PROSITE" id="PS51178">
    <property type="entry name" value="PASTA"/>
    <property type="match status" value="1"/>
</dbReference>
<feature type="compositionally biased region" description="Low complexity" evidence="1">
    <location>
        <begin position="96"/>
        <end position="120"/>
    </location>
</feature>
<accession>A0A136PTS6</accession>
<evidence type="ECO:0000256" key="1">
    <source>
        <dbReference type="SAM" id="MobiDB-lite"/>
    </source>
</evidence>
<feature type="compositionally biased region" description="Pro residues" evidence="1">
    <location>
        <begin position="36"/>
        <end position="45"/>
    </location>
</feature>
<keyword evidence="2" id="KW-1133">Transmembrane helix</keyword>
<evidence type="ECO:0000313" key="4">
    <source>
        <dbReference type="EMBL" id="KXK61813.1"/>
    </source>
</evidence>
<evidence type="ECO:0000256" key="2">
    <source>
        <dbReference type="SAM" id="Phobius"/>
    </source>
</evidence>
<dbReference type="InterPro" id="IPR005543">
    <property type="entry name" value="PASTA_dom"/>
</dbReference>
<dbReference type="CDD" id="cd06577">
    <property type="entry name" value="PASTA_pknB"/>
    <property type="match status" value="1"/>
</dbReference>
<gene>
    <name evidence="4" type="ORF">AWW66_11550</name>
</gene>